<dbReference type="InterPro" id="IPR019302">
    <property type="entry name" value="CAP12/PCTIR_TIR_dom"/>
</dbReference>
<evidence type="ECO:0000313" key="3">
    <source>
        <dbReference type="Proteomes" id="UP000570474"/>
    </source>
</evidence>
<comment type="caution">
    <text evidence="2">The sequence shown here is derived from an EMBL/GenBank/DDBJ whole genome shotgun (WGS) entry which is preliminary data.</text>
</comment>
<evidence type="ECO:0000313" key="2">
    <source>
        <dbReference type="EMBL" id="NLR64836.1"/>
    </source>
</evidence>
<sequence>MKPRIFVGSSVEALNIANAIQENLDYDANVTVWNQGIFQLSSSTLDDLIAALGNFDFAIFVFKPDDITIMRNDKKNTIRDNVIFELGLFIGRLGKDKVFFVTPRNSEPFHLPTDLLGVAPGLFDINREDGNLKAALGPFCNQVREKLTNFVYNNLNDLQNETKESKRIAIEKPFGWEYLLAAELLSSKLIDINQSYKELEKGFVFNRSKKYSEEGYQEWFQESLNDMQRIVTIFPNILNELNTSFGPPGVSGNVLEIKSAVNRIIAYCKELLAWEYRVNEPEPPSGLAEIKTIMNGWSKVILNAINGMPNEIKRVINIRKENKDSIEQINFEIASPKGVDRVIEIFSEYYLSKLSSYNQQQP</sequence>
<feature type="domain" description="CD-NTase-associated protein 12/Pycsar effector protein TIR" evidence="1">
    <location>
        <begin position="4"/>
        <end position="120"/>
    </location>
</feature>
<protein>
    <submittedName>
        <fullName evidence="2">Nucleotide-binding protein</fullName>
    </submittedName>
</protein>
<dbReference type="EMBL" id="JABAIA010000001">
    <property type="protein sequence ID" value="NLR64836.1"/>
    <property type="molecule type" value="Genomic_DNA"/>
</dbReference>
<proteinExistence type="predicted"/>
<name>A0A847RP52_9BACT</name>
<dbReference type="RefSeq" id="WP_168870765.1">
    <property type="nucleotide sequence ID" value="NZ_JABAIA010000001.1"/>
</dbReference>
<dbReference type="Proteomes" id="UP000570474">
    <property type="component" value="Unassembled WGS sequence"/>
</dbReference>
<dbReference type="AlphaFoldDB" id="A0A847RP52"/>
<dbReference type="Pfam" id="PF10137">
    <property type="entry name" value="CAP12-PCTIR_TIR"/>
    <property type="match status" value="1"/>
</dbReference>
<reference evidence="2 3" key="1">
    <citation type="submission" date="2020-04" db="EMBL/GenBank/DDBJ databases">
        <authorList>
            <person name="Yin C."/>
        </authorList>
    </citation>
    <scope>NUCLEOTIDE SEQUENCE [LARGE SCALE GENOMIC DNA]</scope>
    <source>
        <strain evidence="2 3">Ae27</strain>
    </source>
</reference>
<gene>
    <name evidence="2" type="ORF">HGH92_11020</name>
</gene>
<dbReference type="GO" id="GO:0050135">
    <property type="term" value="F:NADP+ nucleosidase activity"/>
    <property type="evidence" value="ECO:0007669"/>
    <property type="project" value="InterPro"/>
</dbReference>
<keyword evidence="3" id="KW-1185">Reference proteome</keyword>
<accession>A0A847RP52</accession>
<evidence type="ECO:0000259" key="1">
    <source>
        <dbReference type="Pfam" id="PF10137"/>
    </source>
</evidence>
<organism evidence="2 3">
    <name type="scientific">Chitinophaga varians</name>
    <dbReference type="NCBI Taxonomy" id="2202339"/>
    <lineage>
        <taxon>Bacteria</taxon>
        <taxon>Pseudomonadati</taxon>
        <taxon>Bacteroidota</taxon>
        <taxon>Chitinophagia</taxon>
        <taxon>Chitinophagales</taxon>
        <taxon>Chitinophagaceae</taxon>
        <taxon>Chitinophaga</taxon>
    </lineage>
</organism>